<gene>
    <name evidence="2" type="ORF">GRI36_12590</name>
</gene>
<accession>A0A6I4SPI0</accession>
<dbReference type="Pfam" id="PF04338">
    <property type="entry name" value="DUF481"/>
    <property type="match status" value="1"/>
</dbReference>
<dbReference type="EMBL" id="WTYS01000001">
    <property type="protein sequence ID" value="MXO57713.1"/>
    <property type="molecule type" value="Genomic_DNA"/>
</dbReference>
<dbReference type="Proteomes" id="UP000468943">
    <property type="component" value="Unassembled WGS sequence"/>
</dbReference>
<dbReference type="RefSeq" id="WP_160598763.1">
    <property type="nucleotide sequence ID" value="NZ_WTYS01000001.1"/>
</dbReference>
<feature type="chain" id="PRO_5026148223" evidence="1">
    <location>
        <begin position="27"/>
        <end position="310"/>
    </location>
</feature>
<evidence type="ECO:0000313" key="3">
    <source>
        <dbReference type="Proteomes" id="UP000468943"/>
    </source>
</evidence>
<dbReference type="SUPFAM" id="SSF56935">
    <property type="entry name" value="Porins"/>
    <property type="match status" value="1"/>
</dbReference>
<sequence>MIHPTVTRSAHAAAITAILIATPANADVPQPVREMIDAAIATGDADKVATVLELAKVTNPDDAAEIDSIAAAFAVKQQQLAKAEAAEKEAAIRSAGLFDNWSGQGQIGAFRSTGNNSDTGLSAGLKLQRTGINWRHKLNALADFQRTNGVTTREQFLLGYEPNYQINERLFAYALGQYERDRFQGFSSRLSASAGIGYDVIDTDAMSLSVKAGPAYRKTSFIAGGSDSSIAGLAAMDFDWSVSDTIKLTQDASAFIQSGNSTYLSTTGLEASLGGSLSARVSYAVEHDTDPPAGAVQTDTLTRFTLIYGF</sequence>
<keyword evidence="1" id="KW-0732">Signal</keyword>
<keyword evidence="3" id="KW-1185">Reference proteome</keyword>
<evidence type="ECO:0000313" key="2">
    <source>
        <dbReference type="EMBL" id="MXO57713.1"/>
    </source>
</evidence>
<evidence type="ECO:0000256" key="1">
    <source>
        <dbReference type="SAM" id="SignalP"/>
    </source>
</evidence>
<dbReference type="InterPro" id="IPR007433">
    <property type="entry name" value="DUF481"/>
</dbReference>
<comment type="caution">
    <text evidence="2">The sequence shown here is derived from an EMBL/GenBank/DDBJ whole genome shotgun (WGS) entry which is preliminary data.</text>
</comment>
<dbReference type="AlphaFoldDB" id="A0A6I4SPI0"/>
<proteinExistence type="predicted"/>
<name>A0A6I4SPI0_9SPHN</name>
<feature type="signal peptide" evidence="1">
    <location>
        <begin position="1"/>
        <end position="26"/>
    </location>
</feature>
<protein>
    <submittedName>
        <fullName evidence="2">DUF481 domain-containing protein</fullName>
    </submittedName>
</protein>
<organism evidence="2 3">
    <name type="scientific">Pontixanthobacter gangjinensis</name>
    <dbReference type="NCBI Taxonomy" id="1028742"/>
    <lineage>
        <taxon>Bacteria</taxon>
        <taxon>Pseudomonadati</taxon>
        <taxon>Pseudomonadota</taxon>
        <taxon>Alphaproteobacteria</taxon>
        <taxon>Sphingomonadales</taxon>
        <taxon>Erythrobacteraceae</taxon>
        <taxon>Pontixanthobacter</taxon>
    </lineage>
</organism>
<dbReference type="OrthoDB" id="7341471at2"/>
<reference evidence="2 3" key="1">
    <citation type="submission" date="2019-12" db="EMBL/GenBank/DDBJ databases">
        <title>Genomic-based taxomic classification of the family Erythrobacteraceae.</title>
        <authorList>
            <person name="Xu L."/>
        </authorList>
    </citation>
    <scope>NUCLEOTIDE SEQUENCE [LARGE SCALE GENOMIC DNA]</scope>
    <source>
        <strain evidence="2 3">JCM 17802</strain>
    </source>
</reference>